<keyword evidence="3" id="KW-1185">Reference proteome</keyword>
<accession>A0ABW3KG20</accession>
<sequence>MDSQLRLPRGGFFLLLLAYAAPAFAYEGPAFSNTPGETRQPQPYTAYVSPNTTAAQPLRFTLTPHNTFVVIPRRYGLNFELTPTTDGQQKIIAYPSLTLTPQSSLGLSLKNFRPRLDFEQGGFKTSLRLRGNGIKLNIRPTALSNRLEFDIKITDDESRLDFTYRY</sequence>
<proteinExistence type="predicted"/>
<feature type="chain" id="PRO_5047265851" description="AMIN domain-containing protein" evidence="1">
    <location>
        <begin position="26"/>
        <end position="166"/>
    </location>
</feature>
<protein>
    <recommendedName>
        <fullName evidence="4">AMIN domain-containing protein</fullName>
    </recommendedName>
</protein>
<gene>
    <name evidence="2" type="ORF">ACFQ1C_06210</name>
</gene>
<evidence type="ECO:0008006" key="4">
    <source>
        <dbReference type="Google" id="ProtNLM"/>
    </source>
</evidence>
<name>A0ABW3KG20_9GAMM</name>
<reference evidence="3" key="1">
    <citation type="journal article" date="2019" name="Int. J. Syst. Evol. Microbiol.">
        <title>The Global Catalogue of Microorganisms (GCM) 10K type strain sequencing project: providing services to taxonomists for standard genome sequencing and annotation.</title>
        <authorList>
            <consortium name="The Broad Institute Genomics Platform"/>
            <consortium name="The Broad Institute Genome Sequencing Center for Infectious Disease"/>
            <person name="Wu L."/>
            <person name="Ma J."/>
        </authorList>
    </citation>
    <scope>NUCLEOTIDE SEQUENCE [LARGE SCALE GENOMIC DNA]</scope>
    <source>
        <strain evidence="3">CCUG 60525</strain>
    </source>
</reference>
<feature type="signal peptide" evidence="1">
    <location>
        <begin position="1"/>
        <end position="25"/>
    </location>
</feature>
<dbReference type="EMBL" id="JBHTJS010000025">
    <property type="protein sequence ID" value="MFD1007742.1"/>
    <property type="molecule type" value="Genomic_DNA"/>
</dbReference>
<evidence type="ECO:0000313" key="3">
    <source>
        <dbReference type="Proteomes" id="UP001597048"/>
    </source>
</evidence>
<dbReference type="RefSeq" id="WP_379557734.1">
    <property type="nucleotide sequence ID" value="NZ_JBHTJS010000025.1"/>
</dbReference>
<comment type="caution">
    <text evidence="2">The sequence shown here is derived from an EMBL/GenBank/DDBJ whole genome shotgun (WGS) entry which is preliminary data.</text>
</comment>
<dbReference type="Proteomes" id="UP001597048">
    <property type="component" value="Unassembled WGS sequence"/>
</dbReference>
<keyword evidence="1" id="KW-0732">Signal</keyword>
<evidence type="ECO:0000313" key="2">
    <source>
        <dbReference type="EMBL" id="MFD1007742.1"/>
    </source>
</evidence>
<evidence type="ECO:0000256" key="1">
    <source>
        <dbReference type="SAM" id="SignalP"/>
    </source>
</evidence>
<organism evidence="2 3">
    <name type="scientific">Oceanisphaera ostreae</name>
    <dbReference type="NCBI Taxonomy" id="914151"/>
    <lineage>
        <taxon>Bacteria</taxon>
        <taxon>Pseudomonadati</taxon>
        <taxon>Pseudomonadota</taxon>
        <taxon>Gammaproteobacteria</taxon>
        <taxon>Aeromonadales</taxon>
        <taxon>Aeromonadaceae</taxon>
        <taxon>Oceanisphaera</taxon>
    </lineage>
</organism>